<dbReference type="GO" id="GO:0080038">
    <property type="term" value="P:positive regulation of cytokinin-activated signaling pathway"/>
    <property type="evidence" value="ECO:0007669"/>
    <property type="project" value="UniProtKB-ARBA"/>
</dbReference>
<keyword evidence="1" id="KW-0963">Cytoplasm</keyword>
<dbReference type="InterPro" id="IPR036641">
    <property type="entry name" value="HPT_dom_sf"/>
</dbReference>
<dbReference type="GO" id="GO:0000160">
    <property type="term" value="P:phosphorelay signal transduction system"/>
    <property type="evidence" value="ECO:0007669"/>
    <property type="project" value="UniProtKB-UniRule"/>
</dbReference>
<evidence type="ECO:0000256" key="6">
    <source>
        <dbReference type="ARBA" id="ARBA00057097"/>
    </source>
</evidence>
<evidence type="ECO:0000256" key="1">
    <source>
        <dbReference type="ARBA" id="ARBA00022490"/>
    </source>
</evidence>
<protein>
    <recommendedName>
        <fullName evidence="7">Histidine-containing phosphotransfer protein</fullName>
    </recommendedName>
</protein>
<evidence type="ECO:0000256" key="7">
    <source>
        <dbReference type="RuleBase" id="RU369004"/>
    </source>
</evidence>
<feature type="compositionally biased region" description="Basic and acidic residues" evidence="8">
    <location>
        <begin position="12"/>
        <end position="35"/>
    </location>
</feature>
<dbReference type="GO" id="GO:0043424">
    <property type="term" value="F:protein histidine kinase binding"/>
    <property type="evidence" value="ECO:0007669"/>
    <property type="project" value="UniProtKB-UniRule"/>
</dbReference>
<sequence length="210" mass="23416">MSSKALSPATKKLQEAEIAHHAAKEAPEAGKEGTAERFEAAKVIPPQIRSITSSTMAAAAIRARLAYLVTSMFTTGMLDENFQQLRSMEENGTAALGYVTEMINLFIKDTKRILNDIAGLLNQPVVDYDIVDVLVRQLKGCSYSVGAKKVNLSCMQFRRFYEPRSKERCLMALALAWNEFCEVRSKFEAMMQIYCLVSELEEQIAAYGPN</sequence>
<dbReference type="GO" id="GO:0009736">
    <property type="term" value="P:cytokinin-activated signaling pathway"/>
    <property type="evidence" value="ECO:0007669"/>
    <property type="project" value="UniProtKB-KW"/>
</dbReference>
<dbReference type="EnsemblPlants" id="EMT31183">
    <property type="protein sequence ID" value="EMT31183"/>
    <property type="gene ID" value="F775_24213"/>
</dbReference>
<evidence type="ECO:0000256" key="8">
    <source>
        <dbReference type="SAM" id="MobiDB-lite"/>
    </source>
</evidence>
<evidence type="ECO:0000256" key="3">
    <source>
        <dbReference type="ARBA" id="ARBA00022864"/>
    </source>
</evidence>
<dbReference type="FunFam" id="1.20.120.160:FF:000001">
    <property type="entry name" value="Histidine-containing phosphotransfer protein 1"/>
    <property type="match status" value="1"/>
</dbReference>
<dbReference type="GO" id="GO:0009927">
    <property type="term" value="F:histidine phosphotransfer kinase activity"/>
    <property type="evidence" value="ECO:0007669"/>
    <property type="project" value="UniProtKB-UniRule"/>
</dbReference>
<keyword evidence="2" id="KW-0716">Sensory transduction</keyword>
<dbReference type="InterPro" id="IPR045871">
    <property type="entry name" value="AHP1-5/YPD1"/>
</dbReference>
<accession>M8CAM1</accession>
<dbReference type="GO" id="GO:0005829">
    <property type="term" value="C:cytosol"/>
    <property type="evidence" value="ECO:0007669"/>
    <property type="project" value="UniProtKB-SubCell"/>
</dbReference>
<organism evidence="9">
    <name type="scientific">Aegilops tauschii</name>
    <name type="common">Tausch's goatgrass</name>
    <name type="synonym">Aegilops squarrosa</name>
    <dbReference type="NCBI Taxonomy" id="37682"/>
    <lineage>
        <taxon>Eukaryota</taxon>
        <taxon>Viridiplantae</taxon>
        <taxon>Streptophyta</taxon>
        <taxon>Embryophyta</taxon>
        <taxon>Tracheophyta</taxon>
        <taxon>Spermatophyta</taxon>
        <taxon>Magnoliopsida</taxon>
        <taxon>Liliopsida</taxon>
        <taxon>Poales</taxon>
        <taxon>Poaceae</taxon>
        <taxon>BOP clade</taxon>
        <taxon>Pooideae</taxon>
        <taxon>Triticodae</taxon>
        <taxon>Triticeae</taxon>
        <taxon>Triticinae</taxon>
        <taxon>Aegilops</taxon>
    </lineage>
</organism>
<keyword evidence="5" id="KW-0539">Nucleus</keyword>
<dbReference type="GO" id="GO:0005634">
    <property type="term" value="C:nucleus"/>
    <property type="evidence" value="ECO:0007669"/>
    <property type="project" value="UniProtKB-SubCell"/>
</dbReference>
<reference evidence="9" key="1">
    <citation type="submission" date="2015-06" db="UniProtKB">
        <authorList>
            <consortium name="EnsemblPlants"/>
        </authorList>
    </citation>
    <scope>IDENTIFICATION</scope>
</reference>
<evidence type="ECO:0000256" key="4">
    <source>
        <dbReference type="ARBA" id="ARBA00023012"/>
    </source>
</evidence>
<dbReference type="AlphaFoldDB" id="M8CAM1"/>
<dbReference type="Gene3D" id="1.20.120.160">
    <property type="entry name" value="HPT domain"/>
    <property type="match status" value="1"/>
</dbReference>
<keyword evidence="3 7" id="KW-0932">Cytokinin signaling pathway</keyword>
<dbReference type="PANTHER" id="PTHR28242">
    <property type="entry name" value="PHOSPHORELAY INTERMEDIATE PROTEIN YPD1"/>
    <property type="match status" value="1"/>
</dbReference>
<name>M8CAM1_AEGTA</name>
<evidence type="ECO:0000313" key="9">
    <source>
        <dbReference type="EnsemblPlants" id="EMT31183"/>
    </source>
</evidence>
<feature type="region of interest" description="Disordered" evidence="8">
    <location>
        <begin position="1"/>
        <end position="35"/>
    </location>
</feature>
<dbReference type="ExpressionAtlas" id="M8CAM1">
    <property type="expression patterns" value="baseline"/>
</dbReference>
<evidence type="ECO:0000256" key="5">
    <source>
        <dbReference type="ARBA" id="ARBA00023242"/>
    </source>
</evidence>
<evidence type="ECO:0000256" key="2">
    <source>
        <dbReference type="ARBA" id="ARBA00022606"/>
    </source>
</evidence>
<comment type="domain">
    <text evidence="7">Histidine-containing phosphotransfer domain (HPt) contains an active histidine that mediates the phosphotransfer.</text>
</comment>
<comment type="subcellular location">
    <subcellularLocation>
        <location evidence="7">Cytoplasm</location>
        <location evidence="7">Cytosol</location>
    </subcellularLocation>
    <subcellularLocation>
        <location evidence="7">Nucleus</location>
    </subcellularLocation>
</comment>
<keyword evidence="4 7" id="KW-0902">Two-component regulatory system</keyword>
<dbReference type="SUPFAM" id="SSF47226">
    <property type="entry name" value="Histidine-containing phosphotransfer domain, HPT domain"/>
    <property type="match status" value="1"/>
</dbReference>
<proteinExistence type="predicted"/>
<dbReference type="PANTHER" id="PTHR28242:SF45">
    <property type="entry name" value="HISTIDINE-CONTAINING PHOSPHOTRANSFER PROTEIN"/>
    <property type="match status" value="1"/>
</dbReference>
<comment type="function">
    <text evidence="6">Functions as a two-component phosphorelay mediators between cytokinin sensor histidine kinases and response regulators (B-type ARRs). Plays an important role in propagating cytokinin signal transduction through the multistep His-to-Asp phosphorelay. Functions as a positive regulator of the cytokinin signaling pathway. May play a regulatory role in salt and drought tolerance during plant development.</text>
</comment>